<feature type="domain" description="Poly A polymerase head" evidence="10">
    <location>
        <begin position="22"/>
        <end position="144"/>
    </location>
</feature>
<dbReference type="CDD" id="cd00077">
    <property type="entry name" value="HDc"/>
    <property type="match status" value="1"/>
</dbReference>
<comment type="caution">
    <text evidence="13">The sequence shown here is derived from an EMBL/GenBank/DDBJ whole genome shotgun (WGS) entry which is preliminary data.</text>
</comment>
<dbReference type="InterPro" id="IPR050264">
    <property type="entry name" value="Bact_CCA-adding_enz_type3_sf"/>
</dbReference>
<evidence type="ECO:0000256" key="1">
    <source>
        <dbReference type="ARBA" id="ARBA00001946"/>
    </source>
</evidence>
<keyword evidence="14" id="KW-1185">Reference proteome</keyword>
<feature type="domain" description="CCA-adding enzyme C-terminal" evidence="12">
    <location>
        <begin position="289"/>
        <end position="436"/>
    </location>
</feature>
<sequence>MFYLPKYIEQILYILEKNGYEAYVVGGSVRDMLLNKAPKDYDIATDATPEEVESIFHDLKKINVGKEFGTIILILKEGQVEITTFRLEGAYIDGRRPSWVKFSSKIVEDLSRRDFTINAMAYNHRTGLIDPFRGKEDLKRGILRTVGNPEDRFSEDYLRILRAVRFSTQLGFIIEESTYKAAKKYSKNVSSISMERITDEFFKILLCEKPSKGIRLLEELGILEIILPELVPAIGFDQKNPNHEMDVYEHTLCVLDNTLPIIQLRLAALFHDIGKPHTMTIDEEGIGHFYDHDKLSAEMSKEILTRFKCSNDLIQKVYILVKEHMNHHANFSEKGLKKLIRRVGEEEIFNLIKLQKADIKCSKKDATINHIIDREKRIMQIIENKETYDLKQLEINGDDLISLGFKEGKIIGKILEYLLEKVMEEPSLNDKETLKKLALKKFSNKSKN</sequence>
<keyword evidence="4" id="KW-0548">Nucleotidyltransferase</keyword>
<comment type="similarity">
    <text evidence="9">Belongs to the tRNA nucleotidyltransferase/poly(A) polymerase family.</text>
</comment>
<feature type="domain" description="tRNA nucleotidyltransferase/poly(A) polymerase RNA and SrmB- binding" evidence="11">
    <location>
        <begin position="171"/>
        <end position="231"/>
    </location>
</feature>
<dbReference type="PANTHER" id="PTHR46173">
    <property type="entry name" value="CCA TRNA NUCLEOTIDYLTRANSFERASE 1, MITOCHONDRIAL"/>
    <property type="match status" value="1"/>
</dbReference>
<organism evidence="13 14">
    <name type="scientific">Keratinibaculum paraultunense</name>
    <dbReference type="NCBI Taxonomy" id="1278232"/>
    <lineage>
        <taxon>Bacteria</taxon>
        <taxon>Bacillati</taxon>
        <taxon>Bacillota</taxon>
        <taxon>Tissierellia</taxon>
        <taxon>Tissierellales</taxon>
        <taxon>Tepidimicrobiaceae</taxon>
        <taxon>Keratinibaculum</taxon>
    </lineage>
</organism>
<evidence type="ECO:0000256" key="6">
    <source>
        <dbReference type="ARBA" id="ARBA00022741"/>
    </source>
</evidence>
<dbReference type="RefSeq" id="WP_132029476.1">
    <property type="nucleotide sequence ID" value="NZ_CP068564.1"/>
</dbReference>
<dbReference type="OrthoDB" id="9805698at2"/>
<dbReference type="InterPro" id="IPR003607">
    <property type="entry name" value="HD/PDEase_dom"/>
</dbReference>
<evidence type="ECO:0000256" key="7">
    <source>
        <dbReference type="ARBA" id="ARBA00022842"/>
    </source>
</evidence>
<dbReference type="GO" id="GO:0008033">
    <property type="term" value="P:tRNA processing"/>
    <property type="evidence" value="ECO:0007669"/>
    <property type="project" value="UniProtKB-KW"/>
</dbReference>
<evidence type="ECO:0000256" key="9">
    <source>
        <dbReference type="RuleBase" id="RU003953"/>
    </source>
</evidence>
<dbReference type="Pfam" id="PF01743">
    <property type="entry name" value="PolyA_pol"/>
    <property type="match status" value="1"/>
</dbReference>
<proteinExistence type="inferred from homology"/>
<evidence type="ECO:0000259" key="11">
    <source>
        <dbReference type="Pfam" id="PF12627"/>
    </source>
</evidence>
<keyword evidence="3" id="KW-0819">tRNA processing</keyword>
<dbReference type="InterPro" id="IPR032810">
    <property type="entry name" value="CCA-adding_enz_C"/>
</dbReference>
<protein>
    <submittedName>
        <fullName evidence="13">tRNA nucleotidyltransferase (CCA-adding enzyme)</fullName>
    </submittedName>
</protein>
<dbReference type="PANTHER" id="PTHR46173:SF1">
    <property type="entry name" value="CCA TRNA NUCLEOTIDYLTRANSFERASE 1, MITOCHONDRIAL"/>
    <property type="match status" value="1"/>
</dbReference>
<dbReference type="CDD" id="cd05398">
    <property type="entry name" value="NT_ClassII-CCAase"/>
    <property type="match status" value="1"/>
</dbReference>
<evidence type="ECO:0000313" key="14">
    <source>
        <dbReference type="Proteomes" id="UP000294567"/>
    </source>
</evidence>
<dbReference type="GO" id="GO:0000166">
    <property type="term" value="F:nucleotide binding"/>
    <property type="evidence" value="ECO:0007669"/>
    <property type="project" value="UniProtKB-KW"/>
</dbReference>
<dbReference type="Pfam" id="PF13735">
    <property type="entry name" value="tRNA_NucTran2_2"/>
    <property type="match status" value="1"/>
</dbReference>
<dbReference type="Proteomes" id="UP000294567">
    <property type="component" value="Unassembled WGS sequence"/>
</dbReference>
<dbReference type="SUPFAM" id="SSF81891">
    <property type="entry name" value="Poly A polymerase C-terminal region-like"/>
    <property type="match status" value="1"/>
</dbReference>
<evidence type="ECO:0000256" key="3">
    <source>
        <dbReference type="ARBA" id="ARBA00022694"/>
    </source>
</evidence>
<gene>
    <name evidence="13" type="ORF">EDD65_11441</name>
</gene>
<dbReference type="NCBIfam" id="TIGR00277">
    <property type="entry name" value="HDIG"/>
    <property type="match status" value="1"/>
</dbReference>
<dbReference type="Pfam" id="PF12627">
    <property type="entry name" value="PolyA_pol_RNAbd"/>
    <property type="match status" value="1"/>
</dbReference>
<dbReference type="Gene3D" id="3.30.460.10">
    <property type="entry name" value="Beta Polymerase, domain 2"/>
    <property type="match status" value="1"/>
</dbReference>
<comment type="cofactor">
    <cofactor evidence="1">
        <name>Mg(2+)</name>
        <dbReference type="ChEBI" id="CHEBI:18420"/>
    </cofactor>
</comment>
<dbReference type="InterPro" id="IPR006675">
    <property type="entry name" value="HDIG_dom"/>
</dbReference>
<keyword evidence="7" id="KW-0460">Magnesium</keyword>
<dbReference type="EMBL" id="SMAE01000014">
    <property type="protein sequence ID" value="TCS86646.1"/>
    <property type="molecule type" value="Genomic_DNA"/>
</dbReference>
<evidence type="ECO:0000256" key="5">
    <source>
        <dbReference type="ARBA" id="ARBA00022723"/>
    </source>
</evidence>
<dbReference type="InterPro" id="IPR032828">
    <property type="entry name" value="PolyA_RNA-bd"/>
</dbReference>
<evidence type="ECO:0000259" key="10">
    <source>
        <dbReference type="Pfam" id="PF01743"/>
    </source>
</evidence>
<dbReference type="Gene3D" id="1.10.246.80">
    <property type="match status" value="1"/>
</dbReference>
<evidence type="ECO:0000256" key="2">
    <source>
        <dbReference type="ARBA" id="ARBA00022679"/>
    </source>
</evidence>
<dbReference type="AlphaFoldDB" id="A0A4V2UTL6"/>
<accession>A0A4V2UTL6</accession>
<dbReference type="GO" id="GO:0046872">
    <property type="term" value="F:metal ion binding"/>
    <property type="evidence" value="ECO:0007669"/>
    <property type="project" value="UniProtKB-KW"/>
</dbReference>
<evidence type="ECO:0000259" key="12">
    <source>
        <dbReference type="Pfam" id="PF13735"/>
    </source>
</evidence>
<dbReference type="InterPro" id="IPR002646">
    <property type="entry name" value="PolA_pol_head_dom"/>
</dbReference>
<name>A0A4V2UTL6_9FIRM</name>
<keyword evidence="8 9" id="KW-0694">RNA-binding</keyword>
<keyword evidence="5" id="KW-0479">Metal-binding</keyword>
<keyword evidence="2 9" id="KW-0808">Transferase</keyword>
<evidence type="ECO:0000256" key="4">
    <source>
        <dbReference type="ARBA" id="ARBA00022695"/>
    </source>
</evidence>
<evidence type="ECO:0000313" key="13">
    <source>
        <dbReference type="EMBL" id="TCS86646.1"/>
    </source>
</evidence>
<reference evidence="13 14" key="1">
    <citation type="submission" date="2019-03" db="EMBL/GenBank/DDBJ databases">
        <title>Genomic Encyclopedia of Type Strains, Phase IV (KMG-IV): sequencing the most valuable type-strain genomes for metagenomic binning, comparative biology and taxonomic classification.</title>
        <authorList>
            <person name="Goeker M."/>
        </authorList>
    </citation>
    <scope>NUCLEOTIDE SEQUENCE [LARGE SCALE GENOMIC DNA]</scope>
    <source>
        <strain evidence="13 14">DSM 26752</strain>
    </source>
</reference>
<dbReference type="GO" id="GO:0000049">
    <property type="term" value="F:tRNA binding"/>
    <property type="evidence" value="ECO:0007669"/>
    <property type="project" value="TreeGrafter"/>
</dbReference>
<dbReference type="Gene3D" id="1.10.3090.10">
    <property type="entry name" value="cca-adding enzyme, domain 2"/>
    <property type="match status" value="1"/>
</dbReference>
<dbReference type="InterPro" id="IPR043519">
    <property type="entry name" value="NT_sf"/>
</dbReference>
<dbReference type="SUPFAM" id="SSF81301">
    <property type="entry name" value="Nucleotidyltransferase"/>
    <property type="match status" value="1"/>
</dbReference>
<keyword evidence="6" id="KW-0547">Nucleotide-binding</keyword>
<dbReference type="GO" id="GO:0016779">
    <property type="term" value="F:nucleotidyltransferase activity"/>
    <property type="evidence" value="ECO:0007669"/>
    <property type="project" value="UniProtKB-KW"/>
</dbReference>
<evidence type="ECO:0000256" key="8">
    <source>
        <dbReference type="ARBA" id="ARBA00022884"/>
    </source>
</evidence>